<dbReference type="AlphaFoldDB" id="A0A8B5R334"/>
<dbReference type="EMBL" id="WIPA01000006">
    <property type="protein sequence ID" value="MQR26636.1"/>
    <property type="molecule type" value="Genomic_DNA"/>
</dbReference>
<gene>
    <name evidence="2" type="ORF">GFV13_04930</name>
</gene>
<dbReference type="Proteomes" id="UP000469952">
    <property type="component" value="Unassembled WGS sequence"/>
</dbReference>
<organism evidence="2 3">
    <name type="scientific">Leuconostoc mesenteroides</name>
    <dbReference type="NCBI Taxonomy" id="1245"/>
    <lineage>
        <taxon>Bacteria</taxon>
        <taxon>Bacillati</taxon>
        <taxon>Bacillota</taxon>
        <taxon>Bacilli</taxon>
        <taxon>Lactobacillales</taxon>
        <taxon>Lactobacillaceae</taxon>
        <taxon>Leuconostoc</taxon>
    </lineage>
</organism>
<keyword evidence="1" id="KW-0472">Membrane</keyword>
<evidence type="ECO:0000313" key="3">
    <source>
        <dbReference type="Proteomes" id="UP000469952"/>
    </source>
</evidence>
<feature type="transmembrane region" description="Helical" evidence="1">
    <location>
        <begin position="59"/>
        <end position="75"/>
    </location>
</feature>
<accession>A0A8B5R334</accession>
<keyword evidence="1" id="KW-0812">Transmembrane</keyword>
<feature type="transmembrane region" description="Helical" evidence="1">
    <location>
        <begin position="32"/>
        <end position="50"/>
    </location>
</feature>
<evidence type="ECO:0000313" key="2">
    <source>
        <dbReference type="EMBL" id="MQR26636.1"/>
    </source>
</evidence>
<reference evidence="2 3" key="1">
    <citation type="submission" date="2019-10" db="EMBL/GenBank/DDBJ databases">
        <title>WGS of Leuconostoc mesenteroides.</title>
        <authorList>
            <person name="Melo Bolivar J."/>
            <person name="Marino-Ramirez L."/>
            <person name="Villamil Diaz L.M."/>
        </authorList>
    </citation>
    <scope>NUCLEOTIDE SEQUENCE [LARGE SCALE GENOMIC DNA]</scope>
    <source>
        <strain evidence="2 3">M11</strain>
    </source>
</reference>
<sequence length="79" mass="8799">MKQKTWAILITVVSLSILIALITATIITNNHIYTRIGSSFLGILTLLSAIPEIKKDGKLTWPSSLFLLLGLYFVVNPWI</sequence>
<proteinExistence type="predicted"/>
<evidence type="ECO:0000256" key="1">
    <source>
        <dbReference type="SAM" id="Phobius"/>
    </source>
</evidence>
<feature type="transmembrane region" description="Helical" evidence="1">
    <location>
        <begin position="7"/>
        <end position="26"/>
    </location>
</feature>
<protein>
    <recommendedName>
        <fullName evidence="4">DUF3953 domain-containing protein</fullName>
    </recommendedName>
</protein>
<comment type="caution">
    <text evidence="2">The sequence shown here is derived from an EMBL/GenBank/DDBJ whole genome shotgun (WGS) entry which is preliminary data.</text>
</comment>
<evidence type="ECO:0008006" key="4">
    <source>
        <dbReference type="Google" id="ProtNLM"/>
    </source>
</evidence>
<keyword evidence="1" id="KW-1133">Transmembrane helix</keyword>
<name>A0A8B5R334_LEUME</name>